<keyword evidence="3" id="KW-1185">Reference proteome</keyword>
<organism evidence="2 3">
    <name type="scientific">Varroa destructor</name>
    <name type="common">Honeybee mite</name>
    <dbReference type="NCBI Taxonomy" id="109461"/>
    <lineage>
        <taxon>Eukaryota</taxon>
        <taxon>Metazoa</taxon>
        <taxon>Ecdysozoa</taxon>
        <taxon>Arthropoda</taxon>
        <taxon>Chelicerata</taxon>
        <taxon>Arachnida</taxon>
        <taxon>Acari</taxon>
        <taxon>Parasitiformes</taxon>
        <taxon>Mesostigmata</taxon>
        <taxon>Gamasina</taxon>
        <taxon>Dermanyssoidea</taxon>
        <taxon>Varroidae</taxon>
        <taxon>Varroa</taxon>
    </lineage>
</organism>
<dbReference type="GeneID" id="111250156"/>
<dbReference type="OrthoDB" id="10607583at2759"/>
<evidence type="ECO:0000256" key="1">
    <source>
        <dbReference type="SAM" id="MobiDB-lite"/>
    </source>
</evidence>
<name>A0A7M7K384_VARDE</name>
<dbReference type="InParanoid" id="A0A7M7K384"/>
<dbReference type="RefSeq" id="XP_022660672.1">
    <property type="nucleotide sequence ID" value="XM_022804937.1"/>
</dbReference>
<dbReference type="Proteomes" id="UP000594260">
    <property type="component" value="Unplaced"/>
</dbReference>
<feature type="region of interest" description="Disordered" evidence="1">
    <location>
        <begin position="1"/>
        <end position="60"/>
    </location>
</feature>
<sequence length="423" mass="46790">MILREAHKGRGMSLTTSASESALVGPDHNSDKADALSDASDLKTTPPEKMTPEGSPETDQLTLTFNEAADLPKTMLLFQPDAYLALFPYCQAILSSNKVLDKDDKIESIGMCVSAMIVAELDAIAASPGQEYRRQTAKATLQLVSSAAQKKNPYLIRESCAYVKDLRHPMGTSLKNERIYEIAQVLESRGSKLLVVTNEVYLQSKLSMIKLPWVNIIDFLTQYYWLTPTVNEHIIENLHTIGEEAMLRFAETIVTSIVWKGSIALMAPLPMNIRLSMFPPKPLDGVLHDIGLHRKNLQDRNAVFAEIINFQQVDKTKVLLNVFHATPTSLERTINFLAFLKEAISLCQPIANMFVNMTSRVYLLDIVSGALYDLVSPNPAKSSLATVSSESTFRDSTSAHSAESHSRSGLSQELSDLQSKPSE</sequence>
<protein>
    <submittedName>
        <fullName evidence="2">Uncharacterized protein</fullName>
    </submittedName>
</protein>
<dbReference type="KEGG" id="vde:111250156"/>
<evidence type="ECO:0000313" key="2">
    <source>
        <dbReference type="EnsemblMetazoa" id="XP_022660672"/>
    </source>
</evidence>
<feature type="region of interest" description="Disordered" evidence="1">
    <location>
        <begin position="386"/>
        <end position="423"/>
    </location>
</feature>
<proteinExistence type="predicted"/>
<dbReference type="AlphaFoldDB" id="A0A7M7K384"/>
<reference evidence="2" key="1">
    <citation type="submission" date="2021-01" db="UniProtKB">
        <authorList>
            <consortium name="EnsemblMetazoa"/>
        </authorList>
    </citation>
    <scope>IDENTIFICATION</scope>
</reference>
<accession>A0A7M7K384</accession>
<evidence type="ECO:0000313" key="3">
    <source>
        <dbReference type="Proteomes" id="UP000594260"/>
    </source>
</evidence>
<dbReference type="EnsemblMetazoa" id="XM_022804937">
    <property type="protein sequence ID" value="XP_022660672"/>
    <property type="gene ID" value="LOC111250156"/>
</dbReference>